<dbReference type="EMBL" id="JBHTOQ010000018">
    <property type="protein sequence ID" value="MFD1481157.1"/>
    <property type="molecule type" value="Genomic_DNA"/>
</dbReference>
<feature type="region of interest" description="Disordered" evidence="1">
    <location>
        <begin position="1"/>
        <end position="59"/>
    </location>
</feature>
<feature type="compositionally biased region" description="Low complexity" evidence="1">
    <location>
        <begin position="8"/>
        <end position="28"/>
    </location>
</feature>
<comment type="caution">
    <text evidence="2">The sequence shown here is derived from an EMBL/GenBank/DDBJ whole genome shotgun (WGS) entry which is preliminary data.</text>
</comment>
<sequence>MIAASPPARSTRAGSDSRTSDSSASISANLGRRDDDRTGCCAGASSRWSQSRAEGAAGEPAVSLEVAAGRGNIAIGSPVVSAEAVLNQHEGVGFAQVRDPVR</sequence>
<keyword evidence="3" id="KW-1185">Reference proteome</keyword>
<dbReference type="RefSeq" id="WP_131574266.1">
    <property type="nucleotide sequence ID" value="NZ_CBCSAJ010000002.1"/>
</dbReference>
<accession>A0ABW4DTY0</accession>
<evidence type="ECO:0000313" key="2">
    <source>
        <dbReference type="EMBL" id="MFD1481157.1"/>
    </source>
</evidence>
<gene>
    <name evidence="2" type="ORF">ACFQ5P_07615</name>
</gene>
<protein>
    <submittedName>
        <fullName evidence="2">Uncharacterized protein</fullName>
    </submittedName>
</protein>
<reference evidence="3" key="1">
    <citation type="journal article" date="2019" name="Int. J. Syst. Evol. Microbiol.">
        <title>The Global Catalogue of Microorganisms (GCM) 10K type strain sequencing project: providing services to taxonomists for standard genome sequencing and annotation.</title>
        <authorList>
            <consortium name="The Broad Institute Genomics Platform"/>
            <consortium name="The Broad Institute Genome Sequencing Center for Infectious Disease"/>
            <person name="Wu L."/>
            <person name="Ma J."/>
        </authorList>
    </citation>
    <scope>NUCLEOTIDE SEQUENCE [LARGE SCALE GENOMIC DNA]</scope>
    <source>
        <strain evidence="3">CCM 8875</strain>
    </source>
</reference>
<name>A0ABW4DTY0_9RHOB</name>
<proteinExistence type="predicted"/>
<evidence type="ECO:0000313" key="3">
    <source>
        <dbReference type="Proteomes" id="UP001597302"/>
    </source>
</evidence>
<dbReference type="Proteomes" id="UP001597302">
    <property type="component" value="Unassembled WGS sequence"/>
</dbReference>
<organism evidence="2 3">
    <name type="scientific">Paracoccus nototheniae</name>
    <dbReference type="NCBI Taxonomy" id="2489002"/>
    <lineage>
        <taxon>Bacteria</taxon>
        <taxon>Pseudomonadati</taxon>
        <taxon>Pseudomonadota</taxon>
        <taxon>Alphaproteobacteria</taxon>
        <taxon>Rhodobacterales</taxon>
        <taxon>Paracoccaceae</taxon>
        <taxon>Paracoccus</taxon>
    </lineage>
</organism>
<evidence type="ECO:0000256" key="1">
    <source>
        <dbReference type="SAM" id="MobiDB-lite"/>
    </source>
</evidence>